<keyword evidence="1" id="KW-1133">Transmembrane helix</keyword>
<organism evidence="3 4">
    <name type="scientific">Paenibacillus silvestris</name>
    <dbReference type="NCBI Taxonomy" id="2606219"/>
    <lineage>
        <taxon>Bacteria</taxon>
        <taxon>Bacillati</taxon>
        <taxon>Bacillota</taxon>
        <taxon>Bacilli</taxon>
        <taxon>Bacillales</taxon>
        <taxon>Paenibacillaceae</taxon>
        <taxon>Paenibacillus</taxon>
    </lineage>
</organism>
<keyword evidence="1" id="KW-0472">Membrane</keyword>
<evidence type="ECO:0000259" key="2">
    <source>
        <dbReference type="Pfam" id="PF04892"/>
    </source>
</evidence>
<evidence type="ECO:0000313" key="3">
    <source>
        <dbReference type="EMBL" id="MZQ82904.1"/>
    </source>
</evidence>
<reference evidence="3 4" key="1">
    <citation type="submission" date="2019-12" db="EMBL/GenBank/DDBJ databases">
        <title>Paenibacillus sp. nov. sp. isolated from soil.</title>
        <authorList>
            <person name="Kim J."/>
            <person name="Jeong S.E."/>
            <person name="Jung H.S."/>
            <person name="Jeon C.O."/>
        </authorList>
    </citation>
    <scope>NUCLEOTIDE SEQUENCE [LARGE SCALE GENOMIC DNA]</scope>
    <source>
        <strain evidence="3 4">5J-6</strain>
    </source>
</reference>
<dbReference type="EMBL" id="WTUZ01000015">
    <property type="protein sequence ID" value="MZQ82904.1"/>
    <property type="molecule type" value="Genomic_DNA"/>
</dbReference>
<proteinExistence type="predicted"/>
<evidence type="ECO:0000256" key="1">
    <source>
        <dbReference type="SAM" id="Phobius"/>
    </source>
</evidence>
<dbReference type="AlphaFoldDB" id="A0A6L8UY91"/>
<feature type="transmembrane region" description="Helical" evidence="1">
    <location>
        <begin position="9"/>
        <end position="26"/>
    </location>
</feature>
<feature type="transmembrane region" description="Helical" evidence="1">
    <location>
        <begin position="98"/>
        <end position="120"/>
    </location>
</feature>
<gene>
    <name evidence="3" type="ORF">GQF01_12390</name>
</gene>
<dbReference type="InterPro" id="IPR053150">
    <property type="entry name" value="Teicoplanin_resist-assoc"/>
</dbReference>
<keyword evidence="4" id="KW-1185">Reference proteome</keyword>
<name>A0A6L8UY91_9BACL</name>
<dbReference type="PANTHER" id="PTHR36834">
    <property type="entry name" value="MEMBRANE PROTEIN-RELATED"/>
    <property type="match status" value="1"/>
</dbReference>
<protein>
    <submittedName>
        <fullName evidence="3">VanZ family protein</fullName>
    </submittedName>
</protein>
<accession>A0A6L8UY91</accession>
<feature type="transmembrane region" description="Helical" evidence="1">
    <location>
        <begin position="126"/>
        <end position="144"/>
    </location>
</feature>
<dbReference type="Pfam" id="PF04892">
    <property type="entry name" value="VanZ"/>
    <property type="match status" value="1"/>
</dbReference>
<comment type="caution">
    <text evidence="3">The sequence shown here is derived from an EMBL/GenBank/DDBJ whole genome shotgun (WGS) entry which is preliminary data.</text>
</comment>
<keyword evidence="1" id="KW-0812">Transmembrane</keyword>
<sequence>MRKKRIRTLVWLLFIGYTGCLLYWMFLGFGRDSLRSGGHFDYNYNVVPFRTIAMYIRHADLFPMRTWVINLFGNVGVFIPYGLMLPYLFRVARRYRSFLLLFGCPLVGLEVLQMLLRVGSLDVDDLILNILGASLAYGIFAAFTRQDASGGVEMKYRV</sequence>
<feature type="domain" description="VanZ-like" evidence="2">
    <location>
        <begin position="14"/>
        <end position="142"/>
    </location>
</feature>
<dbReference type="PANTHER" id="PTHR36834:SF1">
    <property type="entry name" value="INTEGRAL MEMBRANE PROTEIN"/>
    <property type="match status" value="1"/>
</dbReference>
<dbReference type="InterPro" id="IPR006976">
    <property type="entry name" value="VanZ-like"/>
</dbReference>
<feature type="transmembrane region" description="Helical" evidence="1">
    <location>
        <begin position="67"/>
        <end position="89"/>
    </location>
</feature>
<dbReference type="Proteomes" id="UP000481087">
    <property type="component" value="Unassembled WGS sequence"/>
</dbReference>
<evidence type="ECO:0000313" key="4">
    <source>
        <dbReference type="Proteomes" id="UP000481087"/>
    </source>
</evidence>
<dbReference type="RefSeq" id="WP_161407066.1">
    <property type="nucleotide sequence ID" value="NZ_WTUZ01000015.1"/>
</dbReference>